<evidence type="ECO:0000256" key="5">
    <source>
        <dbReference type="SAM" id="MobiDB-lite"/>
    </source>
</evidence>
<evidence type="ECO:0000256" key="2">
    <source>
        <dbReference type="ARBA" id="ARBA00022574"/>
    </source>
</evidence>
<dbReference type="InterPro" id="IPR015943">
    <property type="entry name" value="WD40/YVTN_repeat-like_dom_sf"/>
</dbReference>
<feature type="region of interest" description="Disordered" evidence="5">
    <location>
        <begin position="123"/>
        <end position="187"/>
    </location>
</feature>
<comment type="subcellular location">
    <subcellularLocation>
        <location evidence="1">Nucleus</location>
    </subcellularLocation>
</comment>
<keyword evidence="4" id="KW-0539">Nucleus</keyword>
<dbReference type="EMBL" id="PDNB01000087">
    <property type="protein sequence ID" value="PGH10234.1"/>
    <property type="molecule type" value="Genomic_DNA"/>
</dbReference>
<evidence type="ECO:0000256" key="3">
    <source>
        <dbReference type="ARBA" id="ARBA00022737"/>
    </source>
</evidence>
<name>A0A2B7XF00_9EURO</name>
<dbReference type="Pfam" id="PF00400">
    <property type="entry name" value="WD40"/>
    <property type="match status" value="1"/>
</dbReference>
<accession>A0A2B7XF00</accession>
<keyword evidence="3" id="KW-0677">Repeat</keyword>
<dbReference type="PANTHER" id="PTHR22846">
    <property type="entry name" value="WD40 REPEAT PROTEIN"/>
    <property type="match status" value="1"/>
</dbReference>
<evidence type="ECO:0000256" key="1">
    <source>
        <dbReference type="ARBA" id="ARBA00004123"/>
    </source>
</evidence>
<dbReference type="SMART" id="SM00320">
    <property type="entry name" value="WD40"/>
    <property type="match status" value="4"/>
</dbReference>
<dbReference type="GO" id="GO:0003714">
    <property type="term" value="F:transcription corepressor activity"/>
    <property type="evidence" value="ECO:0007669"/>
    <property type="project" value="InterPro"/>
</dbReference>
<keyword evidence="2" id="KW-0853">WD repeat</keyword>
<gene>
    <name evidence="6" type="ORF">AJ79_05489</name>
</gene>
<dbReference type="Gene3D" id="1.20.960.30">
    <property type="match status" value="1"/>
</dbReference>
<dbReference type="SUPFAM" id="SSF50978">
    <property type="entry name" value="WD40 repeat-like"/>
    <property type="match status" value="1"/>
</dbReference>
<dbReference type="OrthoDB" id="1367865at2759"/>
<dbReference type="Proteomes" id="UP000223968">
    <property type="component" value="Unassembled WGS sequence"/>
</dbReference>
<evidence type="ECO:0000313" key="6">
    <source>
        <dbReference type="EMBL" id="PGH10234.1"/>
    </source>
</evidence>
<dbReference type="Pfam" id="PF08513">
    <property type="entry name" value="LisH"/>
    <property type="match status" value="1"/>
</dbReference>
<dbReference type="InterPro" id="IPR001680">
    <property type="entry name" value="WD40_rpt"/>
</dbReference>
<dbReference type="InterPro" id="IPR006594">
    <property type="entry name" value="LisH"/>
</dbReference>
<dbReference type="InterPro" id="IPR036322">
    <property type="entry name" value="WD40_repeat_dom_sf"/>
</dbReference>
<dbReference type="GO" id="GO:0034967">
    <property type="term" value="C:Set3 complex"/>
    <property type="evidence" value="ECO:0007669"/>
    <property type="project" value="TreeGrafter"/>
</dbReference>
<dbReference type="Gene3D" id="2.130.10.10">
    <property type="entry name" value="YVTN repeat-like/Quinoprotein amine dehydrogenase"/>
    <property type="match status" value="1"/>
</dbReference>
<evidence type="ECO:0000256" key="4">
    <source>
        <dbReference type="ARBA" id="ARBA00023242"/>
    </source>
</evidence>
<comment type="caution">
    <text evidence="6">The sequence shown here is derived from an EMBL/GenBank/DDBJ whole genome shotgun (WGS) entry which is preliminary data.</text>
</comment>
<organism evidence="6 7">
    <name type="scientific">Helicocarpus griseus UAMH5409</name>
    <dbReference type="NCBI Taxonomy" id="1447875"/>
    <lineage>
        <taxon>Eukaryota</taxon>
        <taxon>Fungi</taxon>
        <taxon>Dikarya</taxon>
        <taxon>Ascomycota</taxon>
        <taxon>Pezizomycotina</taxon>
        <taxon>Eurotiomycetes</taxon>
        <taxon>Eurotiomycetidae</taxon>
        <taxon>Onygenales</taxon>
        <taxon>Ajellomycetaceae</taxon>
        <taxon>Helicocarpus</taxon>
    </lineage>
</organism>
<keyword evidence="7" id="KW-1185">Reference proteome</keyword>
<dbReference type="AlphaFoldDB" id="A0A2B7XF00"/>
<dbReference type="PANTHER" id="PTHR22846:SF2">
    <property type="entry name" value="F-BOX-LIKE_WD REPEAT-CONTAINING PROTEIN EBI"/>
    <property type="match status" value="1"/>
</dbReference>
<dbReference type="GO" id="GO:0006357">
    <property type="term" value="P:regulation of transcription by RNA polymerase II"/>
    <property type="evidence" value="ECO:0007669"/>
    <property type="project" value="TreeGrafter"/>
</dbReference>
<evidence type="ECO:0000313" key="7">
    <source>
        <dbReference type="Proteomes" id="UP000223968"/>
    </source>
</evidence>
<proteinExistence type="predicted"/>
<sequence>MAYAGLTSHHVNYLIWRYFQESGHAQAAIMLQRAWHQNPDDLPFASYIKPHALVTLIQKGLLYYELEQSLDKACNCFLSKSRGAILTISQDGNPVSSTPASFFGPLASDSHDVPAEVKDQGEFAKGKDAADGNIPPTSPKSAESKVTTDGVVNGRANEAVTSPISGKGRKSTSVKDGDTNLPGDETPMEIDHQEAAQEQVSVTRASPSVEPMVDGDGDVGMGGQEEREPSPPIFTLTVGQSTGVQISPSKAADLGPDTTLLDVDGDSHITQTLWRPNDPTVVTAAGDTFCGLWKLSGLRSSISPTHESLVETKGDGSCVTALNWDSAGTMLAVATYSDPMHGTITMYGQEGTAIDLLPDLPRMVSGLHWAPRGLRMAVVLSDGQHSELTLWDQAVRPDEFPSPKVIDGLIHDVSWCDEELMYASGDGSVYEYRVDADIDFVKTYTSTDRQEPWTFVASATIDGSPIAVTASSSTTNIWIPTHDISLSAAHHGDITALELRPQPQSSVLQKSAALLLATSSMDDTLKLWNIDVDSKEIHCMHRLYLGPSSPALCSRFSPDGYAIAAATHDKLMIWNVERGGLPMAKWTAPNITKDDTEQDGLNSKMEDFEDSAFYRSLSWDSDGKKLALGFGKQMAIINLQR</sequence>
<dbReference type="InterPro" id="IPR045183">
    <property type="entry name" value="Ebi-like"/>
</dbReference>
<reference evidence="6 7" key="1">
    <citation type="submission" date="2017-10" db="EMBL/GenBank/DDBJ databases">
        <title>Comparative genomics in systemic dimorphic fungi from Ajellomycetaceae.</title>
        <authorList>
            <person name="Munoz J.F."/>
            <person name="Mcewen J.G."/>
            <person name="Clay O.K."/>
            <person name="Cuomo C.A."/>
        </authorList>
    </citation>
    <scope>NUCLEOTIDE SEQUENCE [LARGE SCALE GENOMIC DNA]</scope>
    <source>
        <strain evidence="6 7">UAMH5409</strain>
    </source>
</reference>
<dbReference type="STRING" id="1447875.A0A2B7XF00"/>
<protein>
    <submittedName>
        <fullName evidence="6">Uncharacterized protein</fullName>
    </submittedName>
</protein>